<evidence type="ECO:0000313" key="2">
    <source>
        <dbReference type="EMBL" id="KAG1793341.1"/>
    </source>
</evidence>
<organism evidence="2 3">
    <name type="scientific">Suillus plorans</name>
    <dbReference type="NCBI Taxonomy" id="116603"/>
    <lineage>
        <taxon>Eukaryota</taxon>
        <taxon>Fungi</taxon>
        <taxon>Dikarya</taxon>
        <taxon>Basidiomycota</taxon>
        <taxon>Agaricomycotina</taxon>
        <taxon>Agaricomycetes</taxon>
        <taxon>Agaricomycetidae</taxon>
        <taxon>Boletales</taxon>
        <taxon>Suillineae</taxon>
        <taxon>Suillaceae</taxon>
        <taxon>Suillus</taxon>
    </lineage>
</organism>
<dbReference type="AlphaFoldDB" id="A0A9P7AQI5"/>
<dbReference type="RefSeq" id="XP_041159797.1">
    <property type="nucleotide sequence ID" value="XM_041306673.1"/>
</dbReference>
<dbReference type="GeneID" id="64600437"/>
<evidence type="ECO:0000313" key="3">
    <source>
        <dbReference type="Proteomes" id="UP000719766"/>
    </source>
</evidence>
<dbReference type="EMBL" id="JABBWE010000031">
    <property type="protein sequence ID" value="KAG1793341.1"/>
    <property type="molecule type" value="Genomic_DNA"/>
</dbReference>
<keyword evidence="3" id="KW-1185">Reference proteome</keyword>
<proteinExistence type="predicted"/>
<reference evidence="2" key="1">
    <citation type="journal article" date="2020" name="New Phytol.">
        <title>Comparative genomics reveals dynamic genome evolution in host specialist ectomycorrhizal fungi.</title>
        <authorList>
            <person name="Lofgren L.A."/>
            <person name="Nguyen N.H."/>
            <person name="Vilgalys R."/>
            <person name="Ruytinx J."/>
            <person name="Liao H.L."/>
            <person name="Branco S."/>
            <person name="Kuo A."/>
            <person name="LaButti K."/>
            <person name="Lipzen A."/>
            <person name="Andreopoulos W."/>
            <person name="Pangilinan J."/>
            <person name="Riley R."/>
            <person name="Hundley H."/>
            <person name="Na H."/>
            <person name="Barry K."/>
            <person name="Grigoriev I.V."/>
            <person name="Stajich J.E."/>
            <person name="Kennedy P.G."/>
        </authorList>
    </citation>
    <scope>NUCLEOTIDE SEQUENCE</scope>
    <source>
        <strain evidence="2">S12</strain>
    </source>
</reference>
<comment type="caution">
    <text evidence="2">The sequence shown here is derived from an EMBL/GenBank/DDBJ whole genome shotgun (WGS) entry which is preliminary data.</text>
</comment>
<feature type="compositionally biased region" description="Polar residues" evidence="1">
    <location>
        <begin position="88"/>
        <end position="98"/>
    </location>
</feature>
<sequence length="397" mass="44992">MSYSEMEEKLSSYLGDQYSADDWKDAKTTLFSGEDDVRACLRNLELLRKRYIPRRPRPRKNMYLNIEANEGDSKEEEEEDGDYDTQDQVGSSAQSLKVTSIPGPSAKDTLSKKIDEIYNNATKVSSSSRSRISHRAAWSPATLESRMYLLHVHRTATVYIAEYLHGKGFPVTMSPWLPGQLYVVSDSPRTIASSLPASHKFSVKDYYRISDEEHVMVEHSNIKFPNPSWVRVKSGMYKGVIGYVFGPDQSDLFVDVLVVAREFPYPRPSGCEALLDRSHLPKDKEVTDIIHNGKIIGCSYKGQRYYRGLLLKKFHRYQLEVVACPHADDIRLHLQSGFDTPFVNKSIVAFSKQFLRVGDVVRIITGVVPSKIGTVVSIDHRFGGSACIESTLDRHRE</sequence>
<dbReference type="OrthoDB" id="2659490at2759"/>
<name>A0A9P7AQI5_9AGAM</name>
<dbReference type="Proteomes" id="UP000719766">
    <property type="component" value="Unassembled WGS sequence"/>
</dbReference>
<gene>
    <name evidence="2" type="ORF">HD556DRAFT_1443775</name>
</gene>
<protein>
    <submittedName>
        <fullName evidence="2">Uncharacterized protein</fullName>
    </submittedName>
</protein>
<feature type="region of interest" description="Disordered" evidence="1">
    <location>
        <begin position="62"/>
        <end position="107"/>
    </location>
</feature>
<evidence type="ECO:0000256" key="1">
    <source>
        <dbReference type="SAM" id="MobiDB-lite"/>
    </source>
</evidence>
<accession>A0A9P7AQI5</accession>
<feature type="compositionally biased region" description="Acidic residues" evidence="1">
    <location>
        <begin position="69"/>
        <end position="85"/>
    </location>
</feature>